<dbReference type="PANTHER" id="PTHR43685">
    <property type="entry name" value="GLYCOSYLTRANSFERASE"/>
    <property type="match status" value="1"/>
</dbReference>
<comment type="caution">
    <text evidence="5">The sequence shown here is derived from an EMBL/GenBank/DDBJ whole genome shotgun (WGS) entry which is preliminary data.</text>
</comment>
<dbReference type="SUPFAM" id="SSF53448">
    <property type="entry name" value="Nucleotide-diphospho-sugar transferases"/>
    <property type="match status" value="1"/>
</dbReference>
<dbReference type="InterPro" id="IPR029044">
    <property type="entry name" value="Nucleotide-diphossugar_trans"/>
</dbReference>
<evidence type="ECO:0000256" key="1">
    <source>
        <dbReference type="ARBA" id="ARBA00006739"/>
    </source>
</evidence>
<accession>A0ABR9R4S2</accession>
<name>A0ABR9R4S2_9FIRM</name>
<keyword evidence="2" id="KW-0328">Glycosyltransferase</keyword>
<gene>
    <name evidence="5" type="ORF">INF35_10175</name>
</gene>
<dbReference type="CDD" id="cd00761">
    <property type="entry name" value="Glyco_tranf_GTA_type"/>
    <property type="match status" value="1"/>
</dbReference>
<dbReference type="PANTHER" id="PTHR43685:SF5">
    <property type="entry name" value="GLYCOSYLTRANSFERASE EPSE-RELATED"/>
    <property type="match status" value="1"/>
</dbReference>
<evidence type="ECO:0000313" key="5">
    <source>
        <dbReference type="EMBL" id="MBE5038150.1"/>
    </source>
</evidence>
<proteinExistence type="inferred from homology"/>
<evidence type="ECO:0000259" key="4">
    <source>
        <dbReference type="Pfam" id="PF00535"/>
    </source>
</evidence>
<dbReference type="Gene3D" id="3.90.550.10">
    <property type="entry name" value="Spore Coat Polysaccharide Biosynthesis Protein SpsA, Chain A"/>
    <property type="match status" value="1"/>
</dbReference>
<dbReference type="Pfam" id="PF00535">
    <property type="entry name" value="Glycos_transf_2"/>
    <property type="match status" value="1"/>
</dbReference>
<keyword evidence="3" id="KW-0808">Transferase</keyword>
<keyword evidence="6" id="KW-1185">Reference proteome</keyword>
<organism evidence="5 6">
    <name type="scientific">Gemmiger gallinarum</name>
    <dbReference type="NCBI Taxonomy" id="2779354"/>
    <lineage>
        <taxon>Bacteria</taxon>
        <taxon>Bacillati</taxon>
        <taxon>Bacillota</taxon>
        <taxon>Clostridia</taxon>
        <taxon>Eubacteriales</taxon>
        <taxon>Gemmiger</taxon>
    </lineage>
</organism>
<sequence length="339" mass="37914">MSTTPKLSIITTVYDAKDYLPATVQSILAQTFADFELLLVEDGSPNGCGELCDQLARQDARIRVFHKPNGGPASAANVGLENACGDYIGFVDSDDLIQPDMYARLFAALEAHPGARLAACAGDAIDDRGQPIPGRGVTCSITGECNAMDLLLETFKTGSFYGPLSWNKLFDARLFRDKNIRYDESMFFGDDASVLHLVFEGERAVCLPDALYHYRTRAGQMTGAVFPPRKLDDLRMYWDWLSYFAARPNSEEYYRWAVAWYWKVFYQFWVMSGEAGNLAELKPGFLKHKKHLDSLLPDILRCPYIAAGEKVRAVLFIASPTLTWTAARAWGRLCRLGRG</sequence>
<evidence type="ECO:0000256" key="2">
    <source>
        <dbReference type="ARBA" id="ARBA00022676"/>
    </source>
</evidence>
<reference evidence="5 6" key="1">
    <citation type="submission" date="2020-10" db="EMBL/GenBank/DDBJ databases">
        <title>ChiBAC.</title>
        <authorList>
            <person name="Zenner C."/>
            <person name="Hitch T.C.A."/>
            <person name="Clavel T."/>
        </authorList>
    </citation>
    <scope>NUCLEOTIDE SEQUENCE [LARGE SCALE GENOMIC DNA]</scope>
    <source>
        <strain evidence="5 6">DSM 109015</strain>
    </source>
</reference>
<dbReference type="Proteomes" id="UP000768567">
    <property type="component" value="Unassembled WGS sequence"/>
</dbReference>
<feature type="domain" description="Glycosyltransferase 2-like" evidence="4">
    <location>
        <begin position="8"/>
        <end position="113"/>
    </location>
</feature>
<evidence type="ECO:0000313" key="6">
    <source>
        <dbReference type="Proteomes" id="UP000768567"/>
    </source>
</evidence>
<evidence type="ECO:0000256" key="3">
    <source>
        <dbReference type="ARBA" id="ARBA00022679"/>
    </source>
</evidence>
<dbReference type="RefSeq" id="WP_193502111.1">
    <property type="nucleotide sequence ID" value="NZ_JADCKC010000003.1"/>
</dbReference>
<dbReference type="InterPro" id="IPR050834">
    <property type="entry name" value="Glycosyltransf_2"/>
</dbReference>
<protein>
    <submittedName>
        <fullName evidence="5">Glycosyltransferase</fullName>
    </submittedName>
</protein>
<dbReference type="EMBL" id="JADCKC010000003">
    <property type="protein sequence ID" value="MBE5038150.1"/>
    <property type="molecule type" value="Genomic_DNA"/>
</dbReference>
<comment type="similarity">
    <text evidence="1">Belongs to the glycosyltransferase 2 family.</text>
</comment>
<dbReference type="InterPro" id="IPR001173">
    <property type="entry name" value="Glyco_trans_2-like"/>
</dbReference>